<protein>
    <submittedName>
        <fullName evidence="1">Uncharacterized protein</fullName>
    </submittedName>
</protein>
<dbReference type="EMBL" id="JAODUO010001898">
    <property type="protein sequence ID" value="KAK2157209.1"/>
    <property type="molecule type" value="Genomic_DNA"/>
</dbReference>
<reference evidence="1" key="1">
    <citation type="journal article" date="2023" name="Mol. Biol. Evol.">
        <title>Third-Generation Sequencing Reveals the Adaptive Role of the Epigenome in Three Deep-Sea Polychaetes.</title>
        <authorList>
            <person name="Perez M."/>
            <person name="Aroh O."/>
            <person name="Sun Y."/>
            <person name="Lan Y."/>
            <person name="Juniper S.K."/>
            <person name="Young C.R."/>
            <person name="Angers B."/>
            <person name="Qian P.Y."/>
        </authorList>
    </citation>
    <scope>NUCLEOTIDE SEQUENCE</scope>
    <source>
        <strain evidence="1">R07B-5</strain>
    </source>
</reference>
<dbReference type="AlphaFoldDB" id="A0AAD9N7R3"/>
<gene>
    <name evidence="1" type="ORF">NP493_1899g00008</name>
</gene>
<name>A0AAD9N7R3_RIDPI</name>
<keyword evidence="2" id="KW-1185">Reference proteome</keyword>
<sequence>MRSAKDATLLAVTGPRTTGGRSSFAMAGPTMLNSLPKCARSTETLAAFRKQLKTHLFRLCYMP</sequence>
<comment type="caution">
    <text evidence="1">The sequence shown here is derived from an EMBL/GenBank/DDBJ whole genome shotgun (WGS) entry which is preliminary data.</text>
</comment>
<accession>A0AAD9N7R3</accession>
<evidence type="ECO:0000313" key="2">
    <source>
        <dbReference type="Proteomes" id="UP001209878"/>
    </source>
</evidence>
<proteinExistence type="predicted"/>
<organism evidence="1 2">
    <name type="scientific">Ridgeia piscesae</name>
    <name type="common">Tubeworm</name>
    <dbReference type="NCBI Taxonomy" id="27915"/>
    <lineage>
        <taxon>Eukaryota</taxon>
        <taxon>Metazoa</taxon>
        <taxon>Spiralia</taxon>
        <taxon>Lophotrochozoa</taxon>
        <taxon>Annelida</taxon>
        <taxon>Polychaeta</taxon>
        <taxon>Sedentaria</taxon>
        <taxon>Canalipalpata</taxon>
        <taxon>Sabellida</taxon>
        <taxon>Siboglinidae</taxon>
        <taxon>Ridgeia</taxon>
    </lineage>
</organism>
<dbReference type="Proteomes" id="UP001209878">
    <property type="component" value="Unassembled WGS sequence"/>
</dbReference>
<evidence type="ECO:0000313" key="1">
    <source>
        <dbReference type="EMBL" id="KAK2157209.1"/>
    </source>
</evidence>